<dbReference type="GO" id="GO:0003746">
    <property type="term" value="F:translation elongation factor activity"/>
    <property type="evidence" value="ECO:0007669"/>
    <property type="project" value="UniProtKB-KW"/>
</dbReference>
<dbReference type="InterPro" id="IPR035647">
    <property type="entry name" value="EFG_III/V"/>
</dbReference>
<comment type="caution">
    <text evidence="7">The sequence shown here is derived from an EMBL/GenBank/DDBJ whole genome shotgun (WGS) entry which is preliminary data.</text>
</comment>
<dbReference type="Proteomes" id="UP000886998">
    <property type="component" value="Unassembled WGS sequence"/>
</dbReference>
<dbReference type="EMBL" id="BMAV01011166">
    <property type="protein sequence ID" value="GFY56828.1"/>
    <property type="molecule type" value="Genomic_DNA"/>
</dbReference>
<keyword evidence="1" id="KW-0963">Cytoplasm</keyword>
<dbReference type="GO" id="GO:0005829">
    <property type="term" value="C:cytosol"/>
    <property type="evidence" value="ECO:0007669"/>
    <property type="project" value="TreeGrafter"/>
</dbReference>
<dbReference type="InterPro" id="IPR041095">
    <property type="entry name" value="EFG_II"/>
</dbReference>
<keyword evidence="4" id="KW-0648">Protein biosynthesis</keyword>
<evidence type="ECO:0000259" key="6">
    <source>
        <dbReference type="Pfam" id="PF14492"/>
    </source>
</evidence>
<evidence type="ECO:0000313" key="7">
    <source>
        <dbReference type="EMBL" id="GFY56828.1"/>
    </source>
</evidence>
<keyword evidence="3 7" id="KW-0251">Elongation factor</keyword>
<dbReference type="GO" id="GO:0003924">
    <property type="term" value="F:GTPase activity"/>
    <property type="evidence" value="ECO:0007669"/>
    <property type="project" value="TreeGrafter"/>
</dbReference>
<reference evidence="7" key="1">
    <citation type="submission" date="2020-08" db="EMBL/GenBank/DDBJ databases">
        <title>Multicomponent nature underlies the extraordinary mechanical properties of spider dragline silk.</title>
        <authorList>
            <person name="Kono N."/>
            <person name="Nakamura H."/>
            <person name="Mori M."/>
            <person name="Yoshida Y."/>
            <person name="Ohtoshi R."/>
            <person name="Malay A.D."/>
            <person name="Moran D.A.P."/>
            <person name="Tomita M."/>
            <person name="Numata K."/>
            <person name="Arakawa K."/>
        </authorList>
    </citation>
    <scope>NUCLEOTIDE SEQUENCE</scope>
</reference>
<feature type="domain" description="Elongation Factor G" evidence="6">
    <location>
        <begin position="34"/>
        <end position="95"/>
    </location>
</feature>
<sequence length="122" mass="13746">MYESKDKTITPNFVPVKKDGLHVKDNQRTVAVSPVVKFPVELQHLSDLPKLEDGLKRLEKPVPIIQSVIEEPGESIVAGTEKLHLEIYQEDLKEDNACIPLKKTDTVVVIPESMPKEILRPL</sequence>
<dbReference type="GO" id="GO:0043022">
    <property type="term" value="F:ribosome binding"/>
    <property type="evidence" value="ECO:0007669"/>
    <property type="project" value="TreeGrafter"/>
</dbReference>
<keyword evidence="5" id="KW-0342">GTP-binding</keyword>
<accession>A0A8X6XMR0</accession>
<dbReference type="GO" id="GO:0005525">
    <property type="term" value="F:GTP binding"/>
    <property type="evidence" value="ECO:0007669"/>
    <property type="project" value="UniProtKB-KW"/>
</dbReference>
<dbReference type="FunFam" id="3.30.70.870:FF:000002">
    <property type="entry name" value="Translation elongation factor 2"/>
    <property type="match status" value="1"/>
</dbReference>
<keyword evidence="8" id="KW-1185">Reference proteome</keyword>
<evidence type="ECO:0000256" key="5">
    <source>
        <dbReference type="ARBA" id="ARBA00023134"/>
    </source>
</evidence>
<evidence type="ECO:0000256" key="1">
    <source>
        <dbReference type="ARBA" id="ARBA00022490"/>
    </source>
</evidence>
<evidence type="ECO:0000313" key="8">
    <source>
        <dbReference type="Proteomes" id="UP000886998"/>
    </source>
</evidence>
<dbReference type="PANTHER" id="PTHR42908:SF10">
    <property type="entry name" value="EUKARYOTIC TRANSLATION ELONGATION FACTOR 2"/>
    <property type="match status" value="1"/>
</dbReference>
<dbReference type="OrthoDB" id="364892at2759"/>
<proteinExistence type="predicted"/>
<organism evidence="7 8">
    <name type="scientific">Trichonephila inaurata madagascariensis</name>
    <dbReference type="NCBI Taxonomy" id="2747483"/>
    <lineage>
        <taxon>Eukaryota</taxon>
        <taxon>Metazoa</taxon>
        <taxon>Ecdysozoa</taxon>
        <taxon>Arthropoda</taxon>
        <taxon>Chelicerata</taxon>
        <taxon>Arachnida</taxon>
        <taxon>Araneae</taxon>
        <taxon>Araneomorphae</taxon>
        <taxon>Entelegynae</taxon>
        <taxon>Araneoidea</taxon>
        <taxon>Nephilidae</taxon>
        <taxon>Trichonephila</taxon>
        <taxon>Trichonephila inaurata</taxon>
    </lineage>
</organism>
<dbReference type="GO" id="GO:1990904">
    <property type="term" value="C:ribonucleoprotein complex"/>
    <property type="evidence" value="ECO:0007669"/>
    <property type="project" value="TreeGrafter"/>
</dbReference>
<dbReference type="Pfam" id="PF14492">
    <property type="entry name" value="EFG_III"/>
    <property type="match status" value="1"/>
</dbReference>
<dbReference type="SUPFAM" id="SSF54980">
    <property type="entry name" value="EF-G C-terminal domain-like"/>
    <property type="match status" value="1"/>
</dbReference>
<dbReference type="Gene3D" id="3.30.70.870">
    <property type="entry name" value="Elongation Factor G (Translational Gtpase), domain 3"/>
    <property type="match status" value="1"/>
</dbReference>
<evidence type="ECO:0000256" key="2">
    <source>
        <dbReference type="ARBA" id="ARBA00022741"/>
    </source>
</evidence>
<evidence type="ECO:0000256" key="4">
    <source>
        <dbReference type="ARBA" id="ARBA00022917"/>
    </source>
</evidence>
<keyword evidence="2" id="KW-0547">Nucleotide-binding</keyword>
<dbReference type="AlphaFoldDB" id="A0A8X6XMR0"/>
<dbReference type="PANTHER" id="PTHR42908">
    <property type="entry name" value="TRANSLATION ELONGATION FACTOR-RELATED"/>
    <property type="match status" value="1"/>
</dbReference>
<name>A0A8X6XMR0_9ARAC</name>
<gene>
    <name evidence="7" type="primary">EEF2</name>
    <name evidence="7" type="ORF">TNIN_96171</name>
</gene>
<evidence type="ECO:0000256" key="3">
    <source>
        <dbReference type="ARBA" id="ARBA00022768"/>
    </source>
</evidence>
<protein>
    <submittedName>
        <fullName evidence="7">Elongation factor 2</fullName>
    </submittedName>
</protein>